<evidence type="ECO:0000313" key="2">
    <source>
        <dbReference type="Proteomes" id="UP000472262"/>
    </source>
</evidence>
<dbReference type="InParanoid" id="A0A672S976"/>
<accession>A0A672S976</accession>
<sequence length="75" mass="8733">MSIFPDYSIRHLNDSKALFLQEEDYVGEIKGGLRPTMRLVVMGIVHKQPKRFVSDTCLCVRQHLRSFVKCHIRTS</sequence>
<reference evidence="1" key="2">
    <citation type="submission" date="2025-09" db="UniProtKB">
        <authorList>
            <consortium name="Ensembl"/>
        </authorList>
    </citation>
    <scope>IDENTIFICATION</scope>
</reference>
<keyword evidence="2" id="KW-1185">Reference proteome</keyword>
<protein>
    <submittedName>
        <fullName evidence="1">Uncharacterized protein</fullName>
    </submittedName>
</protein>
<proteinExistence type="predicted"/>
<name>A0A672S976_SINGR</name>
<dbReference type="Proteomes" id="UP000472262">
    <property type="component" value="Unassembled WGS sequence"/>
</dbReference>
<reference evidence="1" key="1">
    <citation type="submission" date="2025-08" db="UniProtKB">
        <authorList>
            <consortium name="Ensembl"/>
        </authorList>
    </citation>
    <scope>IDENTIFICATION</scope>
</reference>
<dbReference type="AlphaFoldDB" id="A0A672S976"/>
<organism evidence="1 2">
    <name type="scientific">Sinocyclocheilus grahami</name>
    <name type="common">Dianchi golden-line fish</name>
    <name type="synonym">Barbus grahami</name>
    <dbReference type="NCBI Taxonomy" id="75366"/>
    <lineage>
        <taxon>Eukaryota</taxon>
        <taxon>Metazoa</taxon>
        <taxon>Chordata</taxon>
        <taxon>Craniata</taxon>
        <taxon>Vertebrata</taxon>
        <taxon>Euteleostomi</taxon>
        <taxon>Actinopterygii</taxon>
        <taxon>Neopterygii</taxon>
        <taxon>Teleostei</taxon>
        <taxon>Ostariophysi</taxon>
        <taxon>Cypriniformes</taxon>
        <taxon>Cyprinidae</taxon>
        <taxon>Cyprininae</taxon>
        <taxon>Sinocyclocheilus</taxon>
    </lineage>
</organism>
<dbReference type="Ensembl" id="ENSSGRT00000104241.1">
    <property type="protein sequence ID" value="ENSSGRP00000097985.1"/>
    <property type="gene ID" value="ENSSGRG00000048889.1"/>
</dbReference>
<evidence type="ECO:0000313" key="1">
    <source>
        <dbReference type="Ensembl" id="ENSSGRP00000097985.1"/>
    </source>
</evidence>